<dbReference type="InterPro" id="IPR035897">
    <property type="entry name" value="Toll_tir_struct_dom_sf"/>
</dbReference>
<dbReference type="SUPFAM" id="SSF46785">
    <property type="entry name" value="Winged helix' DNA-binding domain"/>
    <property type="match status" value="1"/>
</dbReference>
<feature type="domain" description="TIR" evidence="5">
    <location>
        <begin position="45"/>
        <end position="209"/>
    </location>
</feature>
<reference evidence="7" key="1">
    <citation type="journal article" date="2015" name="Nat. Plants">
        <title>Genome expansion of Arabis alpina linked with retrotransposition and reduced symmetric DNA methylation.</title>
        <authorList>
            <person name="Willing E.M."/>
            <person name="Rawat V."/>
            <person name="Mandakova T."/>
            <person name="Maumus F."/>
            <person name="James G.V."/>
            <person name="Nordstroem K.J."/>
            <person name="Becker C."/>
            <person name="Warthmann N."/>
            <person name="Chica C."/>
            <person name="Szarzynska B."/>
            <person name="Zytnicki M."/>
            <person name="Albani M.C."/>
            <person name="Kiefer C."/>
            <person name="Bergonzi S."/>
            <person name="Castaings L."/>
            <person name="Mateos J.L."/>
            <person name="Berns M.C."/>
            <person name="Bujdoso N."/>
            <person name="Piofczyk T."/>
            <person name="de Lorenzo L."/>
            <person name="Barrero-Sicilia C."/>
            <person name="Mateos I."/>
            <person name="Piednoel M."/>
            <person name="Hagmann J."/>
            <person name="Chen-Min-Tao R."/>
            <person name="Iglesias-Fernandez R."/>
            <person name="Schuster S.C."/>
            <person name="Alonso-Blanco C."/>
            <person name="Roudier F."/>
            <person name="Carbonero P."/>
            <person name="Paz-Ares J."/>
            <person name="Davis S.J."/>
            <person name="Pecinka A."/>
            <person name="Quesneville H."/>
            <person name="Colot V."/>
            <person name="Lysak M.A."/>
            <person name="Weigel D."/>
            <person name="Coupland G."/>
            <person name="Schneeberger K."/>
        </authorList>
    </citation>
    <scope>NUCLEOTIDE SEQUENCE [LARGE SCALE GENOMIC DNA]</scope>
    <source>
        <strain evidence="7">cv. Pajares</strain>
    </source>
</reference>
<dbReference type="OMA" id="LINELNW"/>
<dbReference type="Proteomes" id="UP000029120">
    <property type="component" value="Chromosome 6"/>
</dbReference>
<name>A0A087GT05_ARAAL</name>
<accession>A0A087GT05</accession>
<dbReference type="Gene3D" id="1.10.8.430">
    <property type="entry name" value="Helical domain of apoptotic protease-activating factors"/>
    <property type="match status" value="1"/>
</dbReference>
<dbReference type="GO" id="GO:0007165">
    <property type="term" value="P:signal transduction"/>
    <property type="evidence" value="ECO:0007669"/>
    <property type="project" value="InterPro"/>
</dbReference>
<dbReference type="PANTHER" id="PTHR11017">
    <property type="entry name" value="LEUCINE-RICH REPEAT-CONTAINING PROTEIN"/>
    <property type="match status" value="1"/>
</dbReference>
<dbReference type="Gene3D" id="3.40.50.10140">
    <property type="entry name" value="Toll/interleukin-1 receptor homology (TIR) domain"/>
    <property type="match status" value="1"/>
</dbReference>
<dbReference type="InterPro" id="IPR000157">
    <property type="entry name" value="TIR_dom"/>
</dbReference>
<dbReference type="SUPFAM" id="SSF52058">
    <property type="entry name" value="L domain-like"/>
    <property type="match status" value="1"/>
</dbReference>
<evidence type="ECO:0000256" key="1">
    <source>
        <dbReference type="ARBA" id="ARBA00022614"/>
    </source>
</evidence>
<dbReference type="Pfam" id="PF01582">
    <property type="entry name" value="TIR"/>
    <property type="match status" value="1"/>
</dbReference>
<evidence type="ECO:0000313" key="7">
    <source>
        <dbReference type="Proteomes" id="UP000029120"/>
    </source>
</evidence>
<dbReference type="InterPro" id="IPR036390">
    <property type="entry name" value="WH_DNA-bd_sf"/>
</dbReference>
<dbReference type="PROSITE" id="PS50104">
    <property type="entry name" value="TIR"/>
    <property type="match status" value="1"/>
</dbReference>
<dbReference type="InterPro" id="IPR042197">
    <property type="entry name" value="Apaf_helical"/>
</dbReference>
<dbReference type="InterPro" id="IPR058192">
    <property type="entry name" value="WHD_ROQ1-like"/>
</dbReference>
<dbReference type="GO" id="GO:0006952">
    <property type="term" value="P:defense response"/>
    <property type="evidence" value="ECO:0007669"/>
    <property type="project" value="UniProtKB-KW"/>
</dbReference>
<dbReference type="InterPro" id="IPR027417">
    <property type="entry name" value="P-loop_NTPase"/>
</dbReference>
<dbReference type="Pfam" id="PF07725">
    <property type="entry name" value="LRR_3"/>
    <property type="match status" value="1"/>
</dbReference>
<dbReference type="FunFam" id="3.40.50.10140:FF:000007">
    <property type="entry name" value="Disease resistance protein (TIR-NBS-LRR class)"/>
    <property type="match status" value="1"/>
</dbReference>
<keyword evidence="4" id="KW-0520">NAD</keyword>
<sequence length="945" mass="106446">MASSNALMASSNALIASSNSLMASSNALMASSSSLMASSSSSGIKRYHVFPSFHGPDVRRGFLSHLHNLFARKGITTFKDQKIKRGHTIGPELVQAIRESRISVVLLSKNYASSSWCLDELVEILKCKEDQKQIVMTIFYEVDPSDVRKQSGDFGNAFQKTCHGKTEEEKQRWSEALAYVATIAGEHSLNWVDEAAMAEKIATDVSNKLNVTLSRDFDDMVGLQAHLRKVNTLLCLESDEVKMIGIWGPAGIDGFEEIADKVAQLCGYLPLALRVVGSSLRGESKQEWERQLSRIKTSLDGKIEDVLRVGYDRLSKKNKSLFLHLACFFNYDNVDDVIAILADSNLDVENGLKTLAAKSLVDIQSEFGWVEMHDLLEQLGRRVVHEQSDEPGKRQFLVEANEIRDVLANQTGTGSVIGLSFDMYKISSEFSISGRAFEGMRNLRFLRIRSLDNSKMRISGEIEYLPRLRLLDWDSYPGKRLPSTFQPECLVELSMPFSNLEKLWGGIQPLANLKTIDLSYSPNLKEIPDLSNATNLEELTLEGCTRLVELPSSIRNLHKLKDLMMQYCKKLQVIPTNINLASLEQVNMSDCPQLRSFPDISSNIKCLDVRNTKIEEVPASVVGRWSRLEKLCVGSRSLKRLTRVPESVRYLDLSNSDIKRLPDCVIGLSHLETLIIRNCRKLVSLQSLPPSLWNLDASNCGSLKSVSFSFYEPRVSSSLYDDHDRPVMFHNCFSLDTPVMFRNCLKLDEEARRVIIQRWAYKSVFLPGKEVPVEFTHKATGRFVTISSSSSRFQACLLLSPTLQMRYRDSIVCRLRSKGVLINELNWKTRMYDQLLGPHLFVFSGDMFKEHTCLEVDATMSEIQFEFSYKGKDDLIIGCGVQILEEEDETSSSKRKEHSDGAVQVATVESVVKSSKHTGWWICDAGRLLSISVVGFLLLSHLKRN</sequence>
<dbReference type="SUPFAM" id="SSF52540">
    <property type="entry name" value="P-loop containing nucleoside triphosphate hydrolases"/>
    <property type="match status" value="1"/>
</dbReference>
<dbReference type="AlphaFoldDB" id="A0A087GT05"/>
<dbReference type="EMBL" id="CM002874">
    <property type="protein sequence ID" value="KFK33007.1"/>
    <property type="molecule type" value="Genomic_DNA"/>
</dbReference>
<dbReference type="PANTHER" id="PTHR11017:SF542">
    <property type="entry name" value="DISEASE RESISTANCE PROTEIN (TIR-NBS-LRR CLASS) FAMILY"/>
    <property type="match status" value="1"/>
</dbReference>
<evidence type="ECO:0000256" key="4">
    <source>
        <dbReference type="ARBA" id="ARBA00023027"/>
    </source>
</evidence>
<organism evidence="6 7">
    <name type="scientific">Arabis alpina</name>
    <name type="common">Alpine rock-cress</name>
    <dbReference type="NCBI Taxonomy" id="50452"/>
    <lineage>
        <taxon>Eukaryota</taxon>
        <taxon>Viridiplantae</taxon>
        <taxon>Streptophyta</taxon>
        <taxon>Embryophyta</taxon>
        <taxon>Tracheophyta</taxon>
        <taxon>Spermatophyta</taxon>
        <taxon>Magnoliopsida</taxon>
        <taxon>eudicotyledons</taxon>
        <taxon>Gunneridae</taxon>
        <taxon>Pentapetalae</taxon>
        <taxon>rosids</taxon>
        <taxon>malvids</taxon>
        <taxon>Brassicales</taxon>
        <taxon>Brassicaceae</taxon>
        <taxon>Arabideae</taxon>
        <taxon>Arabis</taxon>
    </lineage>
</organism>
<dbReference type="SUPFAM" id="SSF52200">
    <property type="entry name" value="Toll/Interleukin receptor TIR domain"/>
    <property type="match status" value="1"/>
</dbReference>
<dbReference type="FunFam" id="3.80.10.10:FF:000386">
    <property type="entry name" value="Disease resistance protein RPS4"/>
    <property type="match status" value="1"/>
</dbReference>
<keyword evidence="1" id="KW-0433">Leucine-rich repeat</keyword>
<dbReference type="Gramene" id="KFK33007">
    <property type="protein sequence ID" value="KFK33007"/>
    <property type="gene ID" value="AALP_AA6G318300"/>
</dbReference>
<dbReference type="Gene3D" id="3.80.10.10">
    <property type="entry name" value="Ribonuclease Inhibitor"/>
    <property type="match status" value="2"/>
</dbReference>
<dbReference type="InterPro" id="IPR011713">
    <property type="entry name" value="Leu-rich_rpt_3"/>
</dbReference>
<keyword evidence="7" id="KW-1185">Reference proteome</keyword>
<evidence type="ECO:0000313" key="6">
    <source>
        <dbReference type="EMBL" id="KFK33007.1"/>
    </source>
</evidence>
<evidence type="ECO:0000256" key="2">
    <source>
        <dbReference type="ARBA" id="ARBA00022737"/>
    </source>
</evidence>
<dbReference type="InterPro" id="IPR044974">
    <property type="entry name" value="Disease_R_plants"/>
</dbReference>
<evidence type="ECO:0000256" key="3">
    <source>
        <dbReference type="ARBA" id="ARBA00022821"/>
    </source>
</evidence>
<evidence type="ECO:0000259" key="5">
    <source>
        <dbReference type="PROSITE" id="PS50104"/>
    </source>
</evidence>
<keyword evidence="3" id="KW-0611">Plant defense</keyword>
<protein>
    <recommendedName>
        <fullName evidence="5">TIR domain-containing protein</fullName>
    </recommendedName>
</protein>
<dbReference type="SMART" id="SM00255">
    <property type="entry name" value="TIR"/>
    <property type="match status" value="1"/>
</dbReference>
<dbReference type="InterPro" id="IPR032675">
    <property type="entry name" value="LRR_dom_sf"/>
</dbReference>
<keyword evidence="2" id="KW-0677">Repeat</keyword>
<proteinExistence type="predicted"/>
<gene>
    <name evidence="6" type="ordered locus">AALP_Aa6g318300</name>
</gene>
<dbReference type="Pfam" id="PF23282">
    <property type="entry name" value="WHD_ROQ1"/>
    <property type="match status" value="1"/>
</dbReference>
<dbReference type="OrthoDB" id="1100912at2759"/>